<evidence type="ECO:0000313" key="1">
    <source>
        <dbReference type="EMBL" id="KAJ8123458.1"/>
    </source>
</evidence>
<proteinExistence type="predicted"/>
<dbReference type="Proteomes" id="UP001153334">
    <property type="component" value="Unassembled WGS sequence"/>
</dbReference>
<organism evidence="1 2">
    <name type="scientific">Nemania bipapillata</name>
    <dbReference type="NCBI Taxonomy" id="110536"/>
    <lineage>
        <taxon>Eukaryota</taxon>
        <taxon>Fungi</taxon>
        <taxon>Dikarya</taxon>
        <taxon>Ascomycota</taxon>
        <taxon>Pezizomycotina</taxon>
        <taxon>Sordariomycetes</taxon>
        <taxon>Xylariomycetidae</taxon>
        <taxon>Xylariales</taxon>
        <taxon>Xylariaceae</taxon>
        <taxon>Nemania</taxon>
    </lineage>
</organism>
<accession>A0ACC2J7Z0</accession>
<keyword evidence="2" id="KW-1185">Reference proteome</keyword>
<name>A0ACC2J7Z0_9PEZI</name>
<comment type="caution">
    <text evidence="1">The sequence shown here is derived from an EMBL/GenBank/DDBJ whole genome shotgun (WGS) entry which is preliminary data.</text>
</comment>
<dbReference type="EMBL" id="JAPESX010000081">
    <property type="protein sequence ID" value="KAJ8123458.1"/>
    <property type="molecule type" value="Genomic_DNA"/>
</dbReference>
<reference evidence="1" key="1">
    <citation type="submission" date="2022-11" db="EMBL/GenBank/DDBJ databases">
        <title>Genome Sequence of Nemania bipapillata.</title>
        <authorList>
            <person name="Buettner E."/>
        </authorList>
    </citation>
    <scope>NUCLEOTIDE SEQUENCE</scope>
    <source>
        <strain evidence="1">CP14</strain>
    </source>
</reference>
<gene>
    <name evidence="1" type="ORF">ONZ43_g599</name>
</gene>
<protein>
    <submittedName>
        <fullName evidence="1">Uncharacterized protein</fullName>
    </submittedName>
</protein>
<sequence length="340" mass="36861">MEGFSQPVSIAIAAGLVALLSIVTMGAVWSKNQMPVEGKTVLITGASEGMGRSAARQLAEKGANVILVSRSAGKLEEAMAEAKRFHYITADVSKPDYAGPLLAEALAWNNGKPLDIVWCVAGKSTPGLWAESPLSMTREHMDLNFWGNAEMAHALLRLWCAPDAPVVPEPKHLIFTSSVVAFFPVAGYGAYTPAKAALRGLADTLVQEVELYPQKVKIHVVYPGTISSPGLERENMTKPEITKILEESDPIQTPDTVAANAISGLEKGYYSITVALLGHALRWGSLGGSPRNNWVVDTVMSWIISIVWIFALPDIFSKIRKYAKKNGHPINYQQQNVHDS</sequence>
<evidence type="ECO:0000313" key="2">
    <source>
        <dbReference type="Proteomes" id="UP001153334"/>
    </source>
</evidence>